<dbReference type="InterPro" id="IPR025110">
    <property type="entry name" value="AMP-bd_C"/>
</dbReference>
<dbReference type="PANTHER" id="PTHR43767:SF1">
    <property type="entry name" value="NONRIBOSOMAL PEPTIDE SYNTHASE PES1 (EUROFUNG)-RELATED"/>
    <property type="match status" value="1"/>
</dbReference>
<feature type="domain" description="AMP-dependent synthetase/ligase" evidence="1">
    <location>
        <begin position="16"/>
        <end position="376"/>
    </location>
</feature>
<dbReference type="InterPro" id="IPR042099">
    <property type="entry name" value="ANL_N_sf"/>
</dbReference>
<reference evidence="4" key="1">
    <citation type="submission" date="2020-09" db="EMBL/GenBank/DDBJ databases">
        <title>Sphingomonas sp., a new species isolated from pork steak.</title>
        <authorList>
            <person name="Heidler von Heilborn D."/>
        </authorList>
    </citation>
    <scope>NUCLEOTIDE SEQUENCE [LARGE SCALE GENOMIC DNA]</scope>
</reference>
<sequence length="454" mass="48907">MDIDALRVPTLHEVVTQHAARNPNGNAIRFEGAVLSYAALDRLANRLANTLRREGLGLNDRLVFIGRNSDALPVIALAANKIGAVPVPLNWRLAKAEVVALIKDAEARIIFVEPEFEEMVADLVAPAQGSMRIVSARSLFAADNKLDHHDTLADPVTDPLGIAVQIYTSGTTGMPKGVMLTHRGLLGINALRADHLPWDTWSENDVTLVSAPIGHVGAYGMLVRALFFGGAAIIQEIFDADQVLDAIERHGVSKIALVPTAIKILVEHPRADKVDYRRIDTIIYGASPITQSLLRQAIDVFQCRFAQSYGMSETSGPVVALSPEDHEPPENPRLISAGRALPGTIVRILDASGNEVALGDVGEICVRSIANMAGYWKNAEATAAAFAENGFLRTGDAGYMDADGYVYVSSRVKDMIISGAENIYPIEVENAIASHPDVGEVAVIGVPDDYWGRR</sequence>
<protein>
    <submittedName>
        <fullName evidence="3">AMP-binding protein</fullName>
    </submittedName>
</protein>
<dbReference type="EMBL" id="CP061035">
    <property type="protein sequence ID" value="QQV78785.1"/>
    <property type="molecule type" value="Genomic_DNA"/>
</dbReference>
<dbReference type="InterPro" id="IPR050237">
    <property type="entry name" value="ATP-dep_AMP-bd_enzyme"/>
</dbReference>
<name>A0A974NXM7_9SPHN</name>
<evidence type="ECO:0000313" key="4">
    <source>
        <dbReference type="Proteomes" id="UP000595894"/>
    </source>
</evidence>
<dbReference type="AlphaFoldDB" id="A0A974NXM7"/>
<dbReference type="Gene3D" id="3.40.50.12780">
    <property type="entry name" value="N-terminal domain of ligase-like"/>
    <property type="match status" value="1"/>
</dbReference>
<evidence type="ECO:0000313" key="3">
    <source>
        <dbReference type="EMBL" id="QQV78785.1"/>
    </source>
</evidence>
<dbReference type="InterPro" id="IPR045851">
    <property type="entry name" value="AMP-bd_C_sf"/>
</dbReference>
<dbReference type="PANTHER" id="PTHR43767">
    <property type="entry name" value="LONG-CHAIN-FATTY-ACID--COA LIGASE"/>
    <property type="match status" value="1"/>
</dbReference>
<dbReference type="Pfam" id="PF13193">
    <property type="entry name" value="AMP-binding_C"/>
    <property type="match status" value="1"/>
</dbReference>
<evidence type="ECO:0000259" key="2">
    <source>
        <dbReference type="Pfam" id="PF13193"/>
    </source>
</evidence>
<dbReference type="Gene3D" id="3.30.300.30">
    <property type="match status" value="1"/>
</dbReference>
<dbReference type="Pfam" id="PF00501">
    <property type="entry name" value="AMP-binding"/>
    <property type="match status" value="1"/>
</dbReference>
<dbReference type="GO" id="GO:0016878">
    <property type="term" value="F:acid-thiol ligase activity"/>
    <property type="evidence" value="ECO:0007669"/>
    <property type="project" value="UniProtKB-ARBA"/>
</dbReference>
<dbReference type="InterPro" id="IPR000873">
    <property type="entry name" value="AMP-dep_synth/lig_dom"/>
</dbReference>
<feature type="domain" description="AMP-binding enzyme C-terminal" evidence="2">
    <location>
        <begin position="427"/>
        <end position="453"/>
    </location>
</feature>
<organism evidence="3 4">
    <name type="scientific">Sphingomonas aliaeris</name>
    <dbReference type="NCBI Taxonomy" id="2759526"/>
    <lineage>
        <taxon>Bacteria</taxon>
        <taxon>Pseudomonadati</taxon>
        <taxon>Pseudomonadota</taxon>
        <taxon>Alphaproteobacteria</taxon>
        <taxon>Sphingomonadales</taxon>
        <taxon>Sphingomonadaceae</taxon>
        <taxon>Sphingomonas</taxon>
    </lineage>
</organism>
<keyword evidence="4" id="KW-1185">Reference proteome</keyword>
<accession>A0A974NXM7</accession>
<dbReference type="Proteomes" id="UP000595894">
    <property type="component" value="Chromosome"/>
</dbReference>
<gene>
    <name evidence="3" type="ORF">H5J25_02300</name>
</gene>
<evidence type="ECO:0000259" key="1">
    <source>
        <dbReference type="Pfam" id="PF00501"/>
    </source>
</evidence>
<dbReference type="KEGG" id="sari:H5J25_02300"/>
<proteinExistence type="predicted"/>
<dbReference type="SUPFAM" id="SSF56801">
    <property type="entry name" value="Acetyl-CoA synthetase-like"/>
    <property type="match status" value="1"/>
</dbReference>